<dbReference type="PANTHER" id="PTHR24567">
    <property type="entry name" value="CRP FAMILY TRANSCRIPTIONAL REGULATORY PROTEIN"/>
    <property type="match status" value="1"/>
</dbReference>
<evidence type="ECO:0000256" key="3">
    <source>
        <dbReference type="ARBA" id="ARBA00023163"/>
    </source>
</evidence>
<dbReference type="AlphaFoldDB" id="E4U3K7"/>
<dbReference type="OrthoDB" id="5338728at2"/>
<dbReference type="Gene3D" id="1.10.10.10">
    <property type="entry name" value="Winged helix-like DNA-binding domain superfamily/Winged helix DNA-binding domain"/>
    <property type="match status" value="1"/>
</dbReference>
<evidence type="ECO:0000259" key="5">
    <source>
        <dbReference type="PROSITE" id="PS51063"/>
    </source>
</evidence>
<dbReference type="InterPro" id="IPR018490">
    <property type="entry name" value="cNMP-bd_dom_sf"/>
</dbReference>
<dbReference type="InterPro" id="IPR014710">
    <property type="entry name" value="RmlC-like_jellyroll"/>
</dbReference>
<dbReference type="SUPFAM" id="SSF51206">
    <property type="entry name" value="cAMP-binding domain-like"/>
    <property type="match status" value="1"/>
</dbReference>
<dbReference type="Pfam" id="PF13545">
    <property type="entry name" value="HTH_Crp_2"/>
    <property type="match status" value="1"/>
</dbReference>
<dbReference type="CDD" id="cd00038">
    <property type="entry name" value="CAP_ED"/>
    <property type="match status" value="1"/>
</dbReference>
<organism evidence="6 7">
    <name type="scientific">Sulfuricurvum kujiense (strain ATCC BAA-921 / DSM 16994 / JCM 11577 / YK-1)</name>
    <dbReference type="NCBI Taxonomy" id="709032"/>
    <lineage>
        <taxon>Bacteria</taxon>
        <taxon>Pseudomonadati</taxon>
        <taxon>Campylobacterota</taxon>
        <taxon>Epsilonproteobacteria</taxon>
        <taxon>Campylobacterales</taxon>
        <taxon>Sulfurimonadaceae</taxon>
        <taxon>Sulfuricurvum</taxon>
    </lineage>
</organism>
<dbReference type="InterPro" id="IPR050397">
    <property type="entry name" value="Env_Response_Regulators"/>
</dbReference>
<accession>E4U3K7</accession>
<dbReference type="PROSITE" id="PS51063">
    <property type="entry name" value="HTH_CRP_2"/>
    <property type="match status" value="1"/>
</dbReference>
<keyword evidence="7" id="KW-1185">Reference proteome</keyword>
<dbReference type="InterPro" id="IPR000595">
    <property type="entry name" value="cNMP-bd_dom"/>
</dbReference>
<keyword evidence="2" id="KW-0238">DNA-binding</keyword>
<proteinExistence type="predicted"/>
<keyword evidence="3" id="KW-0804">Transcription</keyword>
<dbReference type="eggNOG" id="COG0664">
    <property type="taxonomic scope" value="Bacteria"/>
</dbReference>
<dbReference type="InterPro" id="IPR012318">
    <property type="entry name" value="HTH_CRP"/>
</dbReference>
<dbReference type="Proteomes" id="UP000008721">
    <property type="component" value="Plasmid pSULKU01"/>
</dbReference>
<feature type="domain" description="HTH crp-type" evidence="5">
    <location>
        <begin position="149"/>
        <end position="210"/>
    </location>
</feature>
<dbReference type="SMART" id="SM00419">
    <property type="entry name" value="HTH_CRP"/>
    <property type="match status" value="1"/>
</dbReference>
<sequence>MDFNQAAKKLSLFQGLSSRDLELIAAQSSIRSFEKGELLFYEGDDLPYWYFVVDGILRSYKLSHDEHEISICYNESSMALSDIRFENNRYITRTFGTIEAQSKGTLIGIKTSALSLLFTQSPEFALRCFHSVLVSVENYQRTFFNNMVLDAMGKVAFMLAHELDKFNRLKKQEIATLLNIQPETLSRLLGKLVRKEIIAIDGSVSILDANALKSLYN</sequence>
<reference evidence="6 7" key="1">
    <citation type="journal article" date="2012" name="Stand. Genomic Sci.">
        <title>Complete genome sequence of the sulfur compounds oxidizing chemolithoautotroph Sulfuricurvum kujiense type strain (YK-1(T)).</title>
        <authorList>
            <person name="Han C."/>
            <person name="Kotsyurbenko O."/>
            <person name="Chertkov O."/>
            <person name="Held B."/>
            <person name="Lapidus A."/>
            <person name="Nolan M."/>
            <person name="Lucas S."/>
            <person name="Hammon N."/>
            <person name="Deshpande S."/>
            <person name="Cheng J.F."/>
            <person name="Tapia R."/>
            <person name="Goodwin L.A."/>
            <person name="Pitluck S."/>
            <person name="Liolios K."/>
            <person name="Pagani I."/>
            <person name="Ivanova N."/>
            <person name="Mavromatis K."/>
            <person name="Mikhailova N."/>
            <person name="Pati A."/>
            <person name="Chen A."/>
            <person name="Palaniappan K."/>
            <person name="Land M."/>
            <person name="Hauser L."/>
            <person name="Chang Y.J."/>
            <person name="Jeffries C.D."/>
            <person name="Brambilla E.M."/>
            <person name="Rohde M."/>
            <person name="Spring S."/>
            <person name="Sikorski J."/>
            <person name="Goker M."/>
            <person name="Woyke T."/>
            <person name="Bristow J."/>
            <person name="Eisen J.A."/>
            <person name="Markowitz V."/>
            <person name="Hugenholtz P."/>
            <person name="Kyrpides N.C."/>
            <person name="Klenk H.P."/>
            <person name="Detter J.C."/>
        </authorList>
    </citation>
    <scope>NUCLEOTIDE SEQUENCE [LARGE SCALE GENOMIC DNA]</scope>
    <source>
        <strain evidence="7">ATCC BAA-921 / DSM 16994 / JCM 11577 / YK-1</strain>
    </source>
</reference>
<gene>
    <name evidence="6" type="ordered locus">Sulku_2618</name>
</gene>
<dbReference type="GO" id="GO:0003677">
    <property type="term" value="F:DNA binding"/>
    <property type="evidence" value="ECO:0007669"/>
    <property type="project" value="UniProtKB-KW"/>
</dbReference>
<dbReference type="GO" id="GO:0003700">
    <property type="term" value="F:DNA-binding transcription factor activity"/>
    <property type="evidence" value="ECO:0007669"/>
    <property type="project" value="TreeGrafter"/>
</dbReference>
<dbReference type="InterPro" id="IPR036390">
    <property type="entry name" value="WH_DNA-bd_sf"/>
</dbReference>
<dbReference type="SUPFAM" id="SSF46785">
    <property type="entry name" value="Winged helix' DNA-binding domain"/>
    <property type="match status" value="1"/>
</dbReference>
<dbReference type="GO" id="GO:0005829">
    <property type="term" value="C:cytosol"/>
    <property type="evidence" value="ECO:0007669"/>
    <property type="project" value="TreeGrafter"/>
</dbReference>
<dbReference type="PROSITE" id="PS50042">
    <property type="entry name" value="CNMP_BINDING_3"/>
    <property type="match status" value="1"/>
</dbReference>
<dbReference type="HOGENOM" id="CLU_075053_4_0_7"/>
<evidence type="ECO:0000313" key="7">
    <source>
        <dbReference type="Proteomes" id="UP000008721"/>
    </source>
</evidence>
<geneLocation type="plasmid" evidence="6 7">
    <name>pSULKU01</name>
</geneLocation>
<dbReference type="KEGG" id="sku:Sulku_2618"/>
<keyword evidence="1" id="KW-0805">Transcription regulation</keyword>
<dbReference type="PANTHER" id="PTHR24567:SF28">
    <property type="entry name" value="LISTERIOLYSIN REGULATORY PROTEIN"/>
    <property type="match status" value="1"/>
</dbReference>
<evidence type="ECO:0000256" key="1">
    <source>
        <dbReference type="ARBA" id="ARBA00023015"/>
    </source>
</evidence>
<evidence type="ECO:0000259" key="4">
    <source>
        <dbReference type="PROSITE" id="PS50042"/>
    </source>
</evidence>
<dbReference type="Gene3D" id="2.60.120.10">
    <property type="entry name" value="Jelly Rolls"/>
    <property type="match status" value="1"/>
</dbReference>
<feature type="domain" description="Cyclic nucleotide-binding" evidence="4">
    <location>
        <begin position="12"/>
        <end position="55"/>
    </location>
</feature>
<evidence type="ECO:0000313" key="6">
    <source>
        <dbReference type="EMBL" id="ADR35273.1"/>
    </source>
</evidence>
<dbReference type="EMBL" id="CP002356">
    <property type="protein sequence ID" value="ADR35273.1"/>
    <property type="molecule type" value="Genomic_DNA"/>
</dbReference>
<dbReference type="RefSeq" id="WP_013449885.1">
    <property type="nucleotide sequence ID" value="NC_014754.1"/>
</dbReference>
<dbReference type="InterPro" id="IPR036388">
    <property type="entry name" value="WH-like_DNA-bd_sf"/>
</dbReference>
<name>E4U3K7_SULKY</name>
<evidence type="ECO:0000256" key="2">
    <source>
        <dbReference type="ARBA" id="ARBA00023125"/>
    </source>
</evidence>
<protein>
    <submittedName>
        <fullName evidence="6">Transcriptional regulator, Crp/Fnr family</fullName>
    </submittedName>
</protein>
<keyword evidence="6" id="KW-0614">Plasmid</keyword>